<evidence type="ECO:0000313" key="2">
    <source>
        <dbReference type="EMBL" id="QIS09888.1"/>
    </source>
</evidence>
<protein>
    <submittedName>
        <fullName evidence="2">Uncharacterized protein</fullName>
    </submittedName>
</protein>
<dbReference type="KEGG" id="nah:F5544_09940"/>
<dbReference type="Proteomes" id="UP000503540">
    <property type="component" value="Chromosome"/>
</dbReference>
<reference evidence="2 3" key="1">
    <citation type="journal article" date="2019" name="ACS Chem. Biol.">
        <title>Identification and Mobilization of a Cryptic Antibiotic Biosynthesis Gene Locus from a Human-Pathogenic Nocardia Isolate.</title>
        <authorList>
            <person name="Herisse M."/>
            <person name="Ishida K."/>
            <person name="Porter J.L."/>
            <person name="Howden B."/>
            <person name="Hertweck C."/>
            <person name="Stinear T.P."/>
            <person name="Pidot S.J."/>
        </authorList>
    </citation>
    <scope>NUCLEOTIDE SEQUENCE [LARGE SCALE GENOMIC DNA]</scope>
    <source>
        <strain evidence="2 3">AUSMDU00012717</strain>
    </source>
</reference>
<proteinExistence type="predicted"/>
<keyword evidence="1" id="KW-0472">Membrane</keyword>
<evidence type="ECO:0000313" key="3">
    <source>
        <dbReference type="Proteomes" id="UP000503540"/>
    </source>
</evidence>
<dbReference type="RefSeq" id="WP_167472939.1">
    <property type="nucleotide sequence ID" value="NZ_CP046172.1"/>
</dbReference>
<dbReference type="EMBL" id="CP046172">
    <property type="protein sequence ID" value="QIS09888.1"/>
    <property type="molecule type" value="Genomic_DNA"/>
</dbReference>
<feature type="transmembrane region" description="Helical" evidence="1">
    <location>
        <begin position="6"/>
        <end position="28"/>
    </location>
</feature>
<sequence>MNDAATIVLITIPALLCVLAIFQFTFTVRRAKQLRRSLHPHNPTEAVEYFTSRYPEQFRTVGRYAVTGTCECVYLGADTYAFWARLPNGYDVAASNNEMDGVLGGSDRFTVCVYLDGGFIANLVDGTLDEQLRRASGGAFNTEN</sequence>
<keyword evidence="1" id="KW-0812">Transmembrane</keyword>
<gene>
    <name evidence="2" type="ORF">F5544_09940</name>
</gene>
<organism evidence="2 3">
    <name type="scientific">Nocardia arthritidis</name>
    <dbReference type="NCBI Taxonomy" id="228602"/>
    <lineage>
        <taxon>Bacteria</taxon>
        <taxon>Bacillati</taxon>
        <taxon>Actinomycetota</taxon>
        <taxon>Actinomycetes</taxon>
        <taxon>Mycobacteriales</taxon>
        <taxon>Nocardiaceae</taxon>
        <taxon>Nocardia</taxon>
    </lineage>
</organism>
<accession>A0A6G9Y9N7</accession>
<keyword evidence="1" id="KW-1133">Transmembrane helix</keyword>
<evidence type="ECO:0000256" key="1">
    <source>
        <dbReference type="SAM" id="Phobius"/>
    </source>
</evidence>
<keyword evidence="3" id="KW-1185">Reference proteome</keyword>
<dbReference type="AlphaFoldDB" id="A0A6G9Y9N7"/>
<name>A0A6G9Y9N7_9NOCA</name>